<protein>
    <submittedName>
        <fullName evidence="1">Uncharacterized protein</fullName>
    </submittedName>
</protein>
<dbReference type="Proteomes" id="UP001057402">
    <property type="component" value="Chromosome 3"/>
</dbReference>
<accession>A0ACB9RW58</accession>
<reference evidence="2" key="1">
    <citation type="journal article" date="2023" name="Front. Plant Sci.">
        <title>Chromosomal-level genome assembly of Melastoma candidum provides insights into trichome evolution.</title>
        <authorList>
            <person name="Zhong Y."/>
            <person name="Wu W."/>
            <person name="Sun C."/>
            <person name="Zou P."/>
            <person name="Liu Y."/>
            <person name="Dai S."/>
            <person name="Zhou R."/>
        </authorList>
    </citation>
    <scope>NUCLEOTIDE SEQUENCE [LARGE SCALE GENOMIC DNA]</scope>
</reference>
<keyword evidence="2" id="KW-1185">Reference proteome</keyword>
<dbReference type="EMBL" id="CM042882">
    <property type="protein sequence ID" value="KAI4383144.1"/>
    <property type="molecule type" value="Genomic_DNA"/>
</dbReference>
<organism evidence="1 2">
    <name type="scientific">Melastoma candidum</name>
    <dbReference type="NCBI Taxonomy" id="119954"/>
    <lineage>
        <taxon>Eukaryota</taxon>
        <taxon>Viridiplantae</taxon>
        <taxon>Streptophyta</taxon>
        <taxon>Embryophyta</taxon>
        <taxon>Tracheophyta</taxon>
        <taxon>Spermatophyta</taxon>
        <taxon>Magnoliopsida</taxon>
        <taxon>eudicotyledons</taxon>
        <taxon>Gunneridae</taxon>
        <taxon>Pentapetalae</taxon>
        <taxon>rosids</taxon>
        <taxon>malvids</taxon>
        <taxon>Myrtales</taxon>
        <taxon>Melastomataceae</taxon>
        <taxon>Melastomatoideae</taxon>
        <taxon>Melastomateae</taxon>
        <taxon>Melastoma</taxon>
    </lineage>
</organism>
<gene>
    <name evidence="1" type="ORF">MLD38_009019</name>
</gene>
<evidence type="ECO:0000313" key="1">
    <source>
        <dbReference type="EMBL" id="KAI4383144.1"/>
    </source>
</evidence>
<proteinExistence type="predicted"/>
<evidence type="ECO:0000313" key="2">
    <source>
        <dbReference type="Proteomes" id="UP001057402"/>
    </source>
</evidence>
<name>A0ACB9RW58_9MYRT</name>
<sequence>MKEAVVLYPSPAIGHLISMVELGKLLLTHRPSLTVHILLINQAYDAGDTVPYVSSVSATNPSISFHHLSAVSLPHDFKTTSPHHETLAFELIRLNNPNILHSLLTISEEYSVKAFIMDLFCSAALPVARDLGIPCYFFFASGVGMLCFFFYLPCLHRTLTGSFKDMKSLLHVPGSPPIPTRDVPKPLQDRDDPAYVEFLDSSEKMQVADGVIVNSFEELEPRAFQAIVAGECVPGKPTPPVYCIGPLISSKARKEKDEQEWSTWLDAQPGGSVVFLCFGSLGVFSEEQLKEIANGLERSGQRFLWVVKNPAATLKADFDLRPLLPEGFLERTEQRGMVLKSWAPQVEVLRHPSVGGFMTHCGWNSVLEAVCAGVPMAAWPLYAEQRQNRVLMVEEIGIAVPVEESESGFVTGDEVEKRVNELMGSDMGKQLKEKLRWLKEEADVAMSPGGSSDVAQSKLVDSWKQ</sequence>
<comment type="caution">
    <text evidence="1">The sequence shown here is derived from an EMBL/GenBank/DDBJ whole genome shotgun (WGS) entry which is preliminary data.</text>
</comment>